<evidence type="ECO:0000256" key="3">
    <source>
        <dbReference type="PIRSR" id="PIRSR005902-1"/>
    </source>
</evidence>
<dbReference type="InterPro" id="IPR032466">
    <property type="entry name" value="Metal_Hydrolase"/>
</dbReference>
<dbReference type="GO" id="GO:0005829">
    <property type="term" value="C:cytosol"/>
    <property type="evidence" value="ECO:0007669"/>
    <property type="project" value="TreeGrafter"/>
</dbReference>
<dbReference type="GO" id="GO:0004536">
    <property type="term" value="F:DNA nuclease activity"/>
    <property type="evidence" value="ECO:0007669"/>
    <property type="project" value="InterPro"/>
</dbReference>
<dbReference type="InterPro" id="IPR001130">
    <property type="entry name" value="TatD-like"/>
</dbReference>
<dbReference type="Gene3D" id="3.20.20.140">
    <property type="entry name" value="Metal-dependent hydrolases"/>
    <property type="match status" value="1"/>
</dbReference>
<keyword evidence="5" id="KW-1185">Reference proteome</keyword>
<feature type="binding site" evidence="3">
    <location>
        <position position="28"/>
    </location>
    <ligand>
        <name>a divalent metal cation</name>
        <dbReference type="ChEBI" id="CHEBI:60240"/>
        <label>1</label>
    </ligand>
</feature>
<dbReference type="KEGG" id="broo:brsh051_19290"/>
<accession>A0AAN0KGH6</accession>
<dbReference type="PANTHER" id="PTHR46124">
    <property type="entry name" value="D-AMINOACYL-TRNA DEACYLASE"/>
    <property type="match status" value="1"/>
</dbReference>
<dbReference type="AlphaFoldDB" id="A0AAN0KGH6"/>
<dbReference type="SUPFAM" id="SSF51556">
    <property type="entry name" value="Metallo-dependent hydrolases"/>
    <property type="match status" value="1"/>
</dbReference>
<evidence type="ECO:0000313" key="4">
    <source>
        <dbReference type="EMBL" id="BEH02648.1"/>
    </source>
</evidence>
<feature type="binding site" evidence="3">
    <location>
        <position position="26"/>
    </location>
    <ligand>
        <name>a divalent metal cation</name>
        <dbReference type="ChEBI" id="CHEBI:60240"/>
        <label>1</label>
    </ligand>
</feature>
<dbReference type="InterPro" id="IPR018228">
    <property type="entry name" value="DNase_TatD-rel_CS"/>
</dbReference>
<keyword evidence="1 3" id="KW-0479">Metal-binding</keyword>
<feature type="binding site" evidence="3">
    <location>
        <position position="231"/>
    </location>
    <ligand>
        <name>a divalent metal cation</name>
        <dbReference type="ChEBI" id="CHEBI:60240"/>
        <label>1</label>
    </ligand>
</feature>
<dbReference type="RefSeq" id="WP_286264460.1">
    <property type="nucleotide sequence ID" value="NZ_AP028056.1"/>
</dbReference>
<dbReference type="PANTHER" id="PTHR46124:SF2">
    <property type="entry name" value="D-AMINOACYL-TRNA DEACYLASE"/>
    <property type="match status" value="1"/>
</dbReference>
<dbReference type="FunFam" id="3.20.20.140:FF:000005">
    <property type="entry name" value="TatD family hydrolase"/>
    <property type="match status" value="1"/>
</dbReference>
<evidence type="ECO:0000256" key="2">
    <source>
        <dbReference type="ARBA" id="ARBA00022801"/>
    </source>
</evidence>
<dbReference type="Proteomes" id="UP001431656">
    <property type="component" value="Chromosome"/>
</dbReference>
<dbReference type="PROSITE" id="PS01091">
    <property type="entry name" value="TATD_3"/>
    <property type="match status" value="1"/>
</dbReference>
<feature type="binding site" evidence="3">
    <location>
        <position position="157"/>
    </location>
    <ligand>
        <name>a divalent metal cation</name>
        <dbReference type="ChEBI" id="CHEBI:60240"/>
        <label>2</label>
    </ligand>
</feature>
<reference evidence="4" key="1">
    <citation type="journal article" date="2024" name="Int. J. Syst. Evol. Microbiol.">
        <title>Brooklawnia propionicigenes sp. nov., a facultatively anaerobic, propionate-producing bacterium isolated from a methanogenic reactor treating waste from cattle farms.</title>
        <authorList>
            <person name="Akita Y."/>
            <person name="Ueki A."/>
            <person name="Tonouchi A."/>
            <person name="Sugawara Y."/>
            <person name="Honma S."/>
            <person name="Kaku N."/>
            <person name="Ueki K."/>
        </authorList>
    </citation>
    <scope>NUCLEOTIDE SEQUENCE</scope>
    <source>
        <strain evidence="4">SH051</strain>
    </source>
</reference>
<dbReference type="NCBIfam" id="TIGR00010">
    <property type="entry name" value="YchF/TatD family DNA exonuclease"/>
    <property type="match status" value="1"/>
</dbReference>
<dbReference type="PIRSF" id="PIRSF005902">
    <property type="entry name" value="DNase_TatD"/>
    <property type="match status" value="1"/>
</dbReference>
<dbReference type="GO" id="GO:0016788">
    <property type="term" value="F:hydrolase activity, acting on ester bonds"/>
    <property type="evidence" value="ECO:0007669"/>
    <property type="project" value="InterPro"/>
</dbReference>
<dbReference type="Pfam" id="PF01026">
    <property type="entry name" value="TatD_DNase"/>
    <property type="match status" value="1"/>
</dbReference>
<proteinExistence type="predicted"/>
<name>A0AAN0KGH6_9ACTN</name>
<dbReference type="GO" id="GO:0046872">
    <property type="term" value="F:metal ion binding"/>
    <property type="evidence" value="ECO:0007669"/>
    <property type="project" value="UniProtKB-KW"/>
</dbReference>
<evidence type="ECO:0000313" key="5">
    <source>
        <dbReference type="Proteomes" id="UP001431656"/>
    </source>
</evidence>
<sequence length="295" mass="31883">MSDTVIERLGLPALPDALPRPTTDSHTHLDSTQEFSGLRVSDNIAAAAAVGVHRIVQIGCDLRSAQWSAQLAANNPQVVATVAIHPNDSARMTDAQAEQAWRIIDSLAASGPHVRGVGETGLDYYRTREAAGIARQQTMFARHIATAKAYDRTLVIHDRDAHADIADILDAEGWPERVVMHCFSGDAEFARRCLDHGAWISFAGNVTYKANRQLREALVVVPAERILVETDAPYLTPLPHRGKPNAPYLLVHTVRFIAEQLGWDLAEACERLDANATAAFGGSWGVSAAGGNLDG</sequence>
<gene>
    <name evidence="4" type="ORF">brsh051_19290</name>
</gene>
<feature type="binding site" evidence="3">
    <location>
        <position position="181"/>
    </location>
    <ligand>
        <name>a divalent metal cation</name>
        <dbReference type="ChEBI" id="CHEBI:60240"/>
        <label>2</label>
    </ligand>
</feature>
<dbReference type="EMBL" id="AP028056">
    <property type="protein sequence ID" value="BEH02648.1"/>
    <property type="molecule type" value="Genomic_DNA"/>
</dbReference>
<keyword evidence="2 4" id="KW-0378">Hydrolase</keyword>
<protein>
    <submittedName>
        <fullName evidence="4">TatD family hydrolase</fullName>
    </submittedName>
</protein>
<dbReference type="InterPro" id="IPR015991">
    <property type="entry name" value="TatD/YcfH-like"/>
</dbReference>
<evidence type="ECO:0000256" key="1">
    <source>
        <dbReference type="ARBA" id="ARBA00022723"/>
    </source>
</evidence>
<feature type="binding site" evidence="3">
    <location>
        <position position="119"/>
    </location>
    <ligand>
        <name>a divalent metal cation</name>
        <dbReference type="ChEBI" id="CHEBI:60240"/>
        <label>1</label>
    </ligand>
</feature>
<organism evidence="4 5">
    <name type="scientific">Brooklawnia propionicigenes</name>
    <dbReference type="NCBI Taxonomy" id="3041175"/>
    <lineage>
        <taxon>Bacteria</taxon>
        <taxon>Bacillati</taxon>
        <taxon>Actinomycetota</taxon>
        <taxon>Actinomycetes</taxon>
        <taxon>Propionibacteriales</taxon>
        <taxon>Propionibacteriaceae</taxon>
        <taxon>Brooklawnia</taxon>
    </lineage>
</organism>
<dbReference type="CDD" id="cd01310">
    <property type="entry name" value="TatD_DNAse"/>
    <property type="match status" value="1"/>
</dbReference>